<reference evidence="2" key="1">
    <citation type="submission" date="2023-06" db="EMBL/GenBank/DDBJ databases">
        <title>Genome-scale phylogeny and comparative genomics of the fungal order Sordariales.</title>
        <authorList>
            <consortium name="Lawrence Berkeley National Laboratory"/>
            <person name="Hensen N."/>
            <person name="Bonometti L."/>
            <person name="Westerberg I."/>
            <person name="Brannstrom I.O."/>
            <person name="Guillou S."/>
            <person name="Cros-Aarteil S."/>
            <person name="Calhoun S."/>
            <person name="Haridas S."/>
            <person name="Kuo A."/>
            <person name="Mondo S."/>
            <person name="Pangilinan J."/>
            <person name="Riley R."/>
            <person name="Labutti K."/>
            <person name="Andreopoulos B."/>
            <person name="Lipzen A."/>
            <person name="Chen C."/>
            <person name="Yanf M."/>
            <person name="Daum C."/>
            <person name="Ng V."/>
            <person name="Clum A."/>
            <person name="Steindorff A."/>
            <person name="Ohm R."/>
            <person name="Martin F."/>
            <person name="Silar P."/>
            <person name="Natvig D."/>
            <person name="Lalanne C."/>
            <person name="Gautier V."/>
            <person name="Ament-Velasquez S.L."/>
            <person name="Kruys A."/>
            <person name="Hutchinson M.I."/>
            <person name="Powell A.J."/>
            <person name="Barry K."/>
            <person name="Miller A.N."/>
            <person name="Grigoriev I.V."/>
            <person name="Debuchy R."/>
            <person name="Gladieux P."/>
            <person name="Thoren M.H."/>
            <person name="Johannesson H."/>
        </authorList>
    </citation>
    <scope>NUCLEOTIDE SEQUENCE</scope>
    <source>
        <strain evidence="2">SMH2532-1</strain>
    </source>
</reference>
<dbReference type="EMBL" id="JAULSV010000002">
    <property type="protein sequence ID" value="KAK0651180.1"/>
    <property type="molecule type" value="Genomic_DNA"/>
</dbReference>
<sequence>MTTNSPIPDSPSDSKHAKTHLPSDPDNCPGSIPPDSLDQPATQACTETLCQCPTGTSPYLIIRLIIAIHTFFALSTLTTNPNPGLQWLNPTHVALAKRGYHLQSQTLRIPDRFGLFSPGSLNNPLVQADEGAKIAVYVSAAVHYVVVRLK</sequence>
<evidence type="ECO:0000313" key="2">
    <source>
        <dbReference type="EMBL" id="KAK0651180.1"/>
    </source>
</evidence>
<comment type="caution">
    <text evidence="2">The sequence shown here is derived from an EMBL/GenBank/DDBJ whole genome shotgun (WGS) entry which is preliminary data.</text>
</comment>
<gene>
    <name evidence="2" type="ORF">B0T16DRAFT_453681</name>
</gene>
<feature type="region of interest" description="Disordered" evidence="1">
    <location>
        <begin position="1"/>
        <end position="40"/>
    </location>
</feature>
<dbReference type="AlphaFoldDB" id="A0AA39YHM4"/>
<evidence type="ECO:0000256" key="1">
    <source>
        <dbReference type="SAM" id="MobiDB-lite"/>
    </source>
</evidence>
<name>A0AA39YHM4_9PEZI</name>
<organism evidence="2 3">
    <name type="scientific">Cercophora newfieldiana</name>
    <dbReference type="NCBI Taxonomy" id="92897"/>
    <lineage>
        <taxon>Eukaryota</taxon>
        <taxon>Fungi</taxon>
        <taxon>Dikarya</taxon>
        <taxon>Ascomycota</taxon>
        <taxon>Pezizomycotina</taxon>
        <taxon>Sordariomycetes</taxon>
        <taxon>Sordariomycetidae</taxon>
        <taxon>Sordariales</taxon>
        <taxon>Lasiosphaeriaceae</taxon>
        <taxon>Cercophora</taxon>
    </lineage>
</organism>
<protein>
    <submittedName>
        <fullName evidence="2">Uncharacterized protein</fullName>
    </submittedName>
</protein>
<proteinExistence type="predicted"/>
<accession>A0AA39YHM4</accession>
<keyword evidence="3" id="KW-1185">Reference proteome</keyword>
<dbReference type="Proteomes" id="UP001174936">
    <property type="component" value="Unassembled WGS sequence"/>
</dbReference>
<evidence type="ECO:0000313" key="3">
    <source>
        <dbReference type="Proteomes" id="UP001174936"/>
    </source>
</evidence>